<dbReference type="FunFam" id="3.30.1490.100:FF:000004">
    <property type="entry name" value="DNA polymerase IV"/>
    <property type="match status" value="1"/>
</dbReference>
<dbReference type="PANTHER" id="PTHR11076">
    <property type="entry name" value="DNA REPAIR POLYMERASE UMUC / TRANSFERASE FAMILY MEMBER"/>
    <property type="match status" value="1"/>
</dbReference>
<dbReference type="Pfam" id="PF11799">
    <property type="entry name" value="IMS_C"/>
    <property type="match status" value="1"/>
</dbReference>
<evidence type="ECO:0000256" key="9">
    <source>
        <dbReference type="ARBA" id="ARBA00022932"/>
    </source>
</evidence>
<evidence type="ECO:0000256" key="1">
    <source>
        <dbReference type="ARBA" id="ARBA00010945"/>
    </source>
</evidence>
<evidence type="ECO:0000256" key="3">
    <source>
        <dbReference type="ARBA" id="ARBA00022679"/>
    </source>
</evidence>
<keyword evidence="6 13" id="KW-0479">Metal-binding</keyword>
<dbReference type="Gene3D" id="1.10.150.20">
    <property type="entry name" value="5' to 3' exonuclease, C-terminal subdomain"/>
    <property type="match status" value="1"/>
</dbReference>
<comment type="subcellular location">
    <subcellularLocation>
        <location evidence="13">Cytoplasm</location>
    </subcellularLocation>
</comment>
<dbReference type="NCBIfam" id="NF003015">
    <property type="entry name" value="PRK03858.1"/>
    <property type="match status" value="1"/>
</dbReference>
<dbReference type="GO" id="GO:0003684">
    <property type="term" value="F:damaged DNA binding"/>
    <property type="evidence" value="ECO:0007669"/>
    <property type="project" value="InterPro"/>
</dbReference>
<gene>
    <name evidence="13 16" type="primary">dinB</name>
    <name evidence="16" type="ORF">V5R04_04815</name>
</gene>
<name>A0AAU7DX13_9MICO</name>
<dbReference type="Pfam" id="PF00817">
    <property type="entry name" value="IMS"/>
    <property type="match status" value="1"/>
</dbReference>
<comment type="function">
    <text evidence="11 13">Poorly processive, error-prone DNA polymerase involved in untargeted mutagenesis. Copies undamaged DNA at stalled replication forks, which arise in vivo from mismatched or misaligned primer ends. These misaligned primers can be extended by PolIV. Exhibits no 3'-5' exonuclease (proofreading) activity. May be involved in translesional synthesis, in conjunction with the beta clamp from PolIII.</text>
</comment>
<evidence type="ECO:0000256" key="10">
    <source>
        <dbReference type="ARBA" id="ARBA00023204"/>
    </source>
</evidence>
<dbReference type="InterPro" id="IPR017961">
    <property type="entry name" value="DNA_pol_Y-fam_little_finger"/>
</dbReference>
<dbReference type="GO" id="GO:0006281">
    <property type="term" value="P:DNA repair"/>
    <property type="evidence" value="ECO:0007669"/>
    <property type="project" value="UniProtKB-UniRule"/>
</dbReference>
<dbReference type="GO" id="GO:0009432">
    <property type="term" value="P:SOS response"/>
    <property type="evidence" value="ECO:0007669"/>
    <property type="project" value="TreeGrafter"/>
</dbReference>
<evidence type="ECO:0000256" key="5">
    <source>
        <dbReference type="ARBA" id="ARBA00022705"/>
    </source>
</evidence>
<dbReference type="Gene3D" id="3.30.70.270">
    <property type="match status" value="1"/>
</dbReference>
<keyword evidence="5 13" id="KW-0235">DNA replication</keyword>
<keyword evidence="7 13" id="KW-0227">DNA damage</keyword>
<evidence type="ECO:0000256" key="7">
    <source>
        <dbReference type="ARBA" id="ARBA00022763"/>
    </source>
</evidence>
<dbReference type="GO" id="GO:0042276">
    <property type="term" value="P:error-prone translesion synthesis"/>
    <property type="evidence" value="ECO:0007669"/>
    <property type="project" value="TreeGrafter"/>
</dbReference>
<dbReference type="AlphaFoldDB" id="A0AAU7DX13"/>
<evidence type="ECO:0000256" key="8">
    <source>
        <dbReference type="ARBA" id="ARBA00022842"/>
    </source>
</evidence>
<feature type="site" description="Substrate discrimination" evidence="13">
    <location>
        <position position="32"/>
    </location>
</feature>
<dbReference type="InterPro" id="IPR036775">
    <property type="entry name" value="DNA_pol_Y-fam_lit_finger_sf"/>
</dbReference>
<keyword evidence="13" id="KW-0238">DNA-binding</keyword>
<accession>A0AAU7DX13</accession>
<keyword evidence="4 13" id="KW-0548">Nucleotidyltransferase</keyword>
<dbReference type="GO" id="GO:0000287">
    <property type="term" value="F:magnesium ion binding"/>
    <property type="evidence" value="ECO:0007669"/>
    <property type="project" value="UniProtKB-UniRule"/>
</dbReference>
<dbReference type="SUPFAM" id="SSF56672">
    <property type="entry name" value="DNA/RNA polymerases"/>
    <property type="match status" value="1"/>
</dbReference>
<evidence type="ECO:0000256" key="13">
    <source>
        <dbReference type="HAMAP-Rule" id="MF_01113"/>
    </source>
</evidence>
<dbReference type="InterPro" id="IPR050116">
    <property type="entry name" value="DNA_polymerase-Y"/>
</dbReference>
<protein>
    <recommendedName>
        <fullName evidence="13">DNA polymerase IV</fullName>
        <shortName evidence="13">Pol IV</shortName>
        <ecNumber evidence="13">2.7.7.7</ecNumber>
    </recommendedName>
</protein>
<feature type="compositionally biased region" description="Polar residues" evidence="14">
    <location>
        <begin position="398"/>
        <end position="414"/>
    </location>
</feature>
<evidence type="ECO:0000256" key="12">
    <source>
        <dbReference type="ARBA" id="ARBA00049244"/>
    </source>
</evidence>
<dbReference type="PANTHER" id="PTHR11076:SF33">
    <property type="entry name" value="DNA POLYMERASE KAPPA"/>
    <property type="match status" value="1"/>
</dbReference>
<dbReference type="InterPro" id="IPR022880">
    <property type="entry name" value="DNApol_IV"/>
</dbReference>
<evidence type="ECO:0000256" key="11">
    <source>
        <dbReference type="ARBA" id="ARBA00025589"/>
    </source>
</evidence>
<dbReference type="Gene3D" id="3.40.1170.60">
    <property type="match status" value="1"/>
</dbReference>
<dbReference type="Gene3D" id="3.30.1490.100">
    <property type="entry name" value="DNA polymerase, Y-family, little finger domain"/>
    <property type="match status" value="1"/>
</dbReference>
<dbReference type="GO" id="GO:0005829">
    <property type="term" value="C:cytosol"/>
    <property type="evidence" value="ECO:0007669"/>
    <property type="project" value="TreeGrafter"/>
</dbReference>
<dbReference type="EC" id="2.7.7.7" evidence="13"/>
<feature type="active site" evidence="13">
    <location>
        <position position="121"/>
    </location>
</feature>
<comment type="catalytic activity">
    <reaction evidence="12 13">
        <text>DNA(n) + a 2'-deoxyribonucleoside 5'-triphosphate = DNA(n+1) + diphosphate</text>
        <dbReference type="Rhea" id="RHEA:22508"/>
        <dbReference type="Rhea" id="RHEA-COMP:17339"/>
        <dbReference type="Rhea" id="RHEA-COMP:17340"/>
        <dbReference type="ChEBI" id="CHEBI:33019"/>
        <dbReference type="ChEBI" id="CHEBI:61560"/>
        <dbReference type="ChEBI" id="CHEBI:173112"/>
        <dbReference type="EC" id="2.7.7.7"/>
    </reaction>
</comment>
<dbReference type="InterPro" id="IPR043128">
    <property type="entry name" value="Rev_trsase/Diguanyl_cyclase"/>
</dbReference>
<feature type="domain" description="UmuC" evidence="15">
    <location>
        <begin position="23"/>
        <end position="202"/>
    </location>
</feature>
<dbReference type="CDD" id="cd03586">
    <property type="entry name" value="PolY_Pol_IV_kappa"/>
    <property type="match status" value="1"/>
</dbReference>
<comment type="subunit">
    <text evidence="13">Monomer.</text>
</comment>
<comment type="cofactor">
    <cofactor evidence="13">
        <name>Mg(2+)</name>
        <dbReference type="ChEBI" id="CHEBI:18420"/>
    </cofactor>
    <text evidence="13">Binds 2 magnesium ions per subunit.</text>
</comment>
<feature type="binding site" evidence="13">
    <location>
        <position position="120"/>
    </location>
    <ligand>
        <name>Mg(2+)</name>
        <dbReference type="ChEBI" id="CHEBI:18420"/>
    </ligand>
</feature>
<evidence type="ECO:0000256" key="6">
    <source>
        <dbReference type="ARBA" id="ARBA00022723"/>
    </source>
</evidence>
<dbReference type="HAMAP" id="MF_01113">
    <property type="entry name" value="DNApol_IV"/>
    <property type="match status" value="1"/>
</dbReference>
<evidence type="ECO:0000256" key="4">
    <source>
        <dbReference type="ARBA" id="ARBA00022695"/>
    </source>
</evidence>
<keyword evidence="10 13" id="KW-0234">DNA repair</keyword>
<keyword evidence="2 13" id="KW-0515">Mutator protein</keyword>
<dbReference type="GO" id="GO:0003887">
    <property type="term" value="F:DNA-directed DNA polymerase activity"/>
    <property type="evidence" value="ECO:0007669"/>
    <property type="project" value="UniProtKB-UniRule"/>
</dbReference>
<dbReference type="SUPFAM" id="SSF100879">
    <property type="entry name" value="Lesion bypass DNA polymerase (Y-family), little finger domain"/>
    <property type="match status" value="1"/>
</dbReference>
<sequence length="429" mass="46218">MSAGQRVEGAKRDWGTDESGCAILHVDMDAFFASIEVARNPHLRGLPVVVAGAERSVVLAATYEARKFGIHSAMPTMRARNLAPTAVFLEPDIEYYRWVSSQVMEIFANVTPLVEQVSVDEAFLDVSGVRRLSGGPLVIAQGIREQVVRLFGITCSVGVARNKFVAKLASTHSKPDGLMLIPDAATVEFLHALPVGALWGVGAKTNETLAKWGIESVAQLAHTQVPHLANMVGLAAASHLHNLAWGIDARKVETHTPEKSIGADFTFGADTDDLSVLDRKILELAGRCGVRLRADGLGAKTVSVRVRLADFTAKTRARTLVSVTQSTAEITEVARQLLREVDLGGQEVRLVGVRTENLAQMEGAPIQMTLEDSLSEASVQRGASEHVMDEVRRRFGSESITLGSQTRGLTSNTRVDPLSLGNRTSPTSQ</sequence>
<feature type="region of interest" description="Disordered" evidence="14">
    <location>
        <begin position="398"/>
        <end position="429"/>
    </location>
</feature>
<dbReference type="InterPro" id="IPR043502">
    <property type="entry name" value="DNA/RNA_pol_sf"/>
</dbReference>
<dbReference type="NCBIfam" id="NF002677">
    <property type="entry name" value="PRK02406.1"/>
    <property type="match status" value="1"/>
</dbReference>
<evidence type="ECO:0000313" key="16">
    <source>
        <dbReference type="EMBL" id="XBH22549.1"/>
    </source>
</evidence>
<organism evidence="16">
    <name type="scientific">Jonesiaceae bacterium BS-20</name>
    <dbReference type="NCBI Taxonomy" id="3120821"/>
    <lineage>
        <taxon>Bacteria</taxon>
        <taxon>Bacillati</taxon>
        <taxon>Actinomycetota</taxon>
        <taxon>Actinomycetes</taxon>
        <taxon>Micrococcales</taxon>
        <taxon>Jonesiaceae</taxon>
    </lineage>
</organism>
<dbReference type="GO" id="GO:0006261">
    <property type="term" value="P:DNA-templated DNA replication"/>
    <property type="evidence" value="ECO:0007669"/>
    <property type="project" value="UniProtKB-UniRule"/>
</dbReference>
<evidence type="ECO:0000256" key="14">
    <source>
        <dbReference type="SAM" id="MobiDB-lite"/>
    </source>
</evidence>
<dbReference type="InterPro" id="IPR001126">
    <property type="entry name" value="UmuC"/>
</dbReference>
<reference evidence="16" key="1">
    <citation type="submission" date="2024-02" db="EMBL/GenBank/DDBJ databases">
        <title>Tomenella chthoni gen. nov. sp. nov., a member of the family Jonesiaceae isolated from bat guano.</title>
        <authorList>
            <person name="Miller S.L."/>
            <person name="King J."/>
            <person name="Sankaranarayanan K."/>
            <person name="Lawson P.A."/>
        </authorList>
    </citation>
    <scope>NUCLEOTIDE SEQUENCE</scope>
    <source>
        <strain evidence="16">BS-20</strain>
    </source>
</reference>
<evidence type="ECO:0000259" key="15">
    <source>
        <dbReference type="PROSITE" id="PS50173"/>
    </source>
</evidence>
<keyword evidence="13" id="KW-0963">Cytoplasm</keyword>
<feature type="binding site" evidence="13">
    <location>
        <position position="27"/>
    </location>
    <ligand>
        <name>Mg(2+)</name>
        <dbReference type="ChEBI" id="CHEBI:18420"/>
    </ligand>
</feature>
<proteinExistence type="inferred from homology"/>
<keyword evidence="8 13" id="KW-0460">Magnesium</keyword>
<keyword evidence="9 13" id="KW-0239">DNA-directed DNA polymerase</keyword>
<evidence type="ECO:0000256" key="2">
    <source>
        <dbReference type="ARBA" id="ARBA00022457"/>
    </source>
</evidence>
<dbReference type="PROSITE" id="PS50173">
    <property type="entry name" value="UMUC"/>
    <property type="match status" value="1"/>
</dbReference>
<dbReference type="EMBL" id="CP146203">
    <property type="protein sequence ID" value="XBH22549.1"/>
    <property type="molecule type" value="Genomic_DNA"/>
</dbReference>
<keyword evidence="3 13" id="KW-0808">Transferase</keyword>
<comment type="similarity">
    <text evidence="1 13">Belongs to the DNA polymerase type-Y family.</text>
</comment>